<evidence type="ECO:0000256" key="5">
    <source>
        <dbReference type="ARBA" id="ARBA00023136"/>
    </source>
</evidence>
<keyword evidence="5 6" id="KW-0472">Membrane</keyword>
<dbReference type="AlphaFoldDB" id="A0AAN4ZCP6"/>
<evidence type="ECO:0000256" key="2">
    <source>
        <dbReference type="ARBA" id="ARBA00009166"/>
    </source>
</evidence>
<proteinExistence type="inferred from homology"/>
<comment type="caution">
    <text evidence="7">The sequence shown here is derived from an EMBL/GenBank/DDBJ whole genome shotgun (WGS) entry which is preliminary data.</text>
</comment>
<evidence type="ECO:0000256" key="1">
    <source>
        <dbReference type="ARBA" id="ARBA00004141"/>
    </source>
</evidence>
<evidence type="ECO:0000313" key="8">
    <source>
        <dbReference type="Proteomes" id="UP001328107"/>
    </source>
</evidence>
<organism evidence="7 8">
    <name type="scientific">Pristionchus mayeri</name>
    <dbReference type="NCBI Taxonomy" id="1317129"/>
    <lineage>
        <taxon>Eukaryota</taxon>
        <taxon>Metazoa</taxon>
        <taxon>Ecdysozoa</taxon>
        <taxon>Nematoda</taxon>
        <taxon>Chromadorea</taxon>
        <taxon>Rhabditida</taxon>
        <taxon>Rhabditina</taxon>
        <taxon>Diplogasteromorpha</taxon>
        <taxon>Diplogasteroidea</taxon>
        <taxon>Neodiplogasteridae</taxon>
        <taxon>Pristionchus</taxon>
    </lineage>
</organism>
<gene>
    <name evidence="7" type="ORF">PMAYCL1PPCAC_05532</name>
</gene>
<keyword evidence="4 6" id="KW-1133">Transmembrane helix</keyword>
<dbReference type="GO" id="GO:0016020">
    <property type="term" value="C:membrane"/>
    <property type="evidence" value="ECO:0007669"/>
    <property type="project" value="UniProtKB-SubCell"/>
</dbReference>
<dbReference type="PANTHER" id="PTHR22945">
    <property type="entry name" value="SERPENTINE RECEPTOR, CLASS D DELTA"/>
    <property type="match status" value="1"/>
</dbReference>
<dbReference type="InterPro" id="IPR050920">
    <property type="entry name" value="Nematode_rcpt-like_delta"/>
</dbReference>
<dbReference type="Pfam" id="PF10317">
    <property type="entry name" value="7TM_GPCR_Srd"/>
    <property type="match status" value="1"/>
</dbReference>
<keyword evidence="3 6" id="KW-0812">Transmembrane</keyword>
<feature type="transmembrane region" description="Helical" evidence="6">
    <location>
        <begin position="12"/>
        <end position="36"/>
    </location>
</feature>
<keyword evidence="8" id="KW-1185">Reference proteome</keyword>
<protein>
    <recommendedName>
        <fullName evidence="9">G protein-coupled receptor</fullName>
    </recommendedName>
</protein>
<name>A0AAN4ZCP6_9BILA</name>
<comment type="similarity">
    <text evidence="2">Belongs to the nematode receptor-like protein srd family.</text>
</comment>
<feature type="non-terminal residue" evidence="7">
    <location>
        <position position="116"/>
    </location>
</feature>
<feature type="transmembrane region" description="Helical" evidence="6">
    <location>
        <begin position="48"/>
        <end position="69"/>
    </location>
</feature>
<dbReference type="EMBL" id="BTRK01000002">
    <property type="protein sequence ID" value="GMR35337.1"/>
    <property type="molecule type" value="Genomic_DNA"/>
</dbReference>
<dbReference type="InterPro" id="IPR019421">
    <property type="entry name" value="7TM_GPCR_serpentine_rcpt_Srd"/>
</dbReference>
<evidence type="ECO:0000256" key="6">
    <source>
        <dbReference type="SAM" id="Phobius"/>
    </source>
</evidence>
<sequence length="116" mass="12973">MSFHTKHLHRQLVTILTIQAALPCFVLLGISIYILGLFEVVQGPELEVLTFIIVELPALISPIVVVTHIRSYHDAAVSLLKWRAPSRPPSTSFANHILDIPLTSRRPVTPISPKFF</sequence>
<reference evidence="8" key="1">
    <citation type="submission" date="2022-10" db="EMBL/GenBank/DDBJ databases">
        <title>Genome assembly of Pristionchus species.</title>
        <authorList>
            <person name="Yoshida K."/>
            <person name="Sommer R.J."/>
        </authorList>
    </citation>
    <scope>NUCLEOTIDE SEQUENCE [LARGE SCALE GENOMIC DNA]</scope>
    <source>
        <strain evidence="8">RS5460</strain>
    </source>
</reference>
<evidence type="ECO:0008006" key="9">
    <source>
        <dbReference type="Google" id="ProtNLM"/>
    </source>
</evidence>
<comment type="subcellular location">
    <subcellularLocation>
        <location evidence="1">Membrane</location>
        <topology evidence="1">Multi-pass membrane protein</topology>
    </subcellularLocation>
</comment>
<evidence type="ECO:0000256" key="4">
    <source>
        <dbReference type="ARBA" id="ARBA00022989"/>
    </source>
</evidence>
<dbReference type="Proteomes" id="UP001328107">
    <property type="component" value="Unassembled WGS sequence"/>
</dbReference>
<dbReference type="PANTHER" id="PTHR22945:SF40">
    <property type="entry name" value="SERPENTINE RECEPTOR, CLASS D (DELTA)-RELATED"/>
    <property type="match status" value="1"/>
</dbReference>
<evidence type="ECO:0000313" key="7">
    <source>
        <dbReference type="EMBL" id="GMR35337.1"/>
    </source>
</evidence>
<accession>A0AAN4ZCP6</accession>
<evidence type="ECO:0000256" key="3">
    <source>
        <dbReference type="ARBA" id="ARBA00022692"/>
    </source>
</evidence>